<comment type="caution">
    <text evidence="3">The sequence shown here is derived from an EMBL/GenBank/DDBJ whole genome shotgun (WGS) entry which is preliminary data.</text>
</comment>
<keyword evidence="4" id="KW-1185">Reference proteome</keyword>
<protein>
    <recommendedName>
        <fullName evidence="2">Lipid/polyisoprenoid-binding YceI-like domain-containing protein</fullName>
    </recommendedName>
</protein>
<keyword evidence="1" id="KW-0732">Signal</keyword>
<dbReference type="STRING" id="550983.A4R26_21485"/>
<dbReference type="Gene3D" id="2.40.128.110">
    <property type="entry name" value="Lipid/polyisoprenoid-binding, YceI-like"/>
    <property type="match status" value="1"/>
</dbReference>
<proteinExistence type="predicted"/>
<evidence type="ECO:0000313" key="4">
    <source>
        <dbReference type="Proteomes" id="UP000192276"/>
    </source>
</evidence>
<organism evidence="3 4">
    <name type="scientific">Niastella populi</name>
    <dbReference type="NCBI Taxonomy" id="550983"/>
    <lineage>
        <taxon>Bacteria</taxon>
        <taxon>Pseudomonadati</taxon>
        <taxon>Bacteroidota</taxon>
        <taxon>Chitinophagia</taxon>
        <taxon>Chitinophagales</taxon>
        <taxon>Chitinophagaceae</taxon>
        <taxon>Niastella</taxon>
    </lineage>
</organism>
<evidence type="ECO:0000259" key="2">
    <source>
        <dbReference type="SMART" id="SM00867"/>
    </source>
</evidence>
<dbReference type="PANTHER" id="PTHR34406">
    <property type="entry name" value="PROTEIN YCEI"/>
    <property type="match status" value="1"/>
</dbReference>
<name>A0A1V9FKR6_9BACT</name>
<accession>A0A1V9FKR6</accession>
<dbReference type="RefSeq" id="WP_081164648.1">
    <property type="nucleotide sequence ID" value="NZ_LWBP01000185.1"/>
</dbReference>
<evidence type="ECO:0000256" key="1">
    <source>
        <dbReference type="SAM" id="SignalP"/>
    </source>
</evidence>
<reference evidence="4" key="1">
    <citation type="submission" date="2016-04" db="EMBL/GenBank/DDBJ databases">
        <authorList>
            <person name="Chen L."/>
            <person name="Zhuang W."/>
            <person name="Wang G."/>
        </authorList>
    </citation>
    <scope>NUCLEOTIDE SEQUENCE [LARGE SCALE GENOMIC DNA]</scope>
    <source>
        <strain evidence="4">208</strain>
    </source>
</reference>
<dbReference type="EMBL" id="LWBP01000185">
    <property type="protein sequence ID" value="OQP58969.1"/>
    <property type="molecule type" value="Genomic_DNA"/>
</dbReference>
<dbReference type="OrthoDB" id="951410at2"/>
<gene>
    <name evidence="3" type="ORF">A4R26_21485</name>
</gene>
<dbReference type="PANTHER" id="PTHR34406:SF1">
    <property type="entry name" value="PROTEIN YCEI"/>
    <property type="match status" value="1"/>
</dbReference>
<dbReference type="AlphaFoldDB" id="A0A1V9FKR6"/>
<evidence type="ECO:0000313" key="3">
    <source>
        <dbReference type="EMBL" id="OQP58969.1"/>
    </source>
</evidence>
<dbReference type="Pfam" id="PF04264">
    <property type="entry name" value="YceI"/>
    <property type="match status" value="1"/>
</dbReference>
<dbReference type="SMART" id="SM00867">
    <property type="entry name" value="YceI"/>
    <property type="match status" value="1"/>
</dbReference>
<dbReference type="PROSITE" id="PS51257">
    <property type="entry name" value="PROKAR_LIPOPROTEIN"/>
    <property type="match status" value="1"/>
</dbReference>
<dbReference type="Proteomes" id="UP000192276">
    <property type="component" value="Unassembled WGS sequence"/>
</dbReference>
<dbReference type="InterPro" id="IPR036761">
    <property type="entry name" value="TTHA0802/YceI-like_sf"/>
</dbReference>
<sequence>MKVKAFLVIAGFIAILTSCGGGSPKGDDATIQEKQETSEATGTQFAVDTNTSTIRFIGYGVGKNHPGKFKISSGTVALANNQITGGSFTIDIKSMDLEQKGGIFDSKLRPHLMSGDFFDADKFGTAKFEITGVQPYTESGSDTSVVAGANYMVSGNFTLKDVTKNISFPAKIDLDGNTLKAKSSFVIDRTQWQMRYGNDKTLGDKFISEKVDVELDLEAKKQR</sequence>
<feature type="domain" description="Lipid/polyisoprenoid-binding YceI-like" evidence="2">
    <location>
        <begin position="44"/>
        <end position="220"/>
    </location>
</feature>
<feature type="chain" id="PRO_5013274928" description="Lipid/polyisoprenoid-binding YceI-like domain-containing protein" evidence="1">
    <location>
        <begin position="21"/>
        <end position="223"/>
    </location>
</feature>
<feature type="signal peptide" evidence="1">
    <location>
        <begin position="1"/>
        <end position="20"/>
    </location>
</feature>
<dbReference type="SUPFAM" id="SSF101874">
    <property type="entry name" value="YceI-like"/>
    <property type="match status" value="1"/>
</dbReference>
<dbReference type="InterPro" id="IPR007372">
    <property type="entry name" value="Lipid/polyisoprenoid-bd_YceI"/>
</dbReference>